<dbReference type="RefSeq" id="WP_189027934.1">
    <property type="nucleotide sequence ID" value="NZ_BMKR01000017.1"/>
</dbReference>
<comment type="caution">
    <text evidence="3">The sequence shown here is derived from an EMBL/GenBank/DDBJ whole genome shotgun (WGS) entry which is preliminary data.</text>
</comment>
<dbReference type="Pfam" id="PF08874">
    <property type="entry name" value="DUF1835"/>
    <property type="match status" value="1"/>
</dbReference>
<evidence type="ECO:0000313" key="4">
    <source>
        <dbReference type="Proteomes" id="UP000637643"/>
    </source>
</evidence>
<reference evidence="3" key="1">
    <citation type="journal article" date="2014" name="Int. J. Syst. Evol. Microbiol.">
        <title>Complete genome sequence of Corynebacterium casei LMG S-19264T (=DSM 44701T), isolated from a smear-ripened cheese.</title>
        <authorList>
            <consortium name="US DOE Joint Genome Institute (JGI-PGF)"/>
            <person name="Walter F."/>
            <person name="Albersmeier A."/>
            <person name="Kalinowski J."/>
            <person name="Ruckert C."/>
        </authorList>
    </citation>
    <scope>NUCLEOTIDE SEQUENCE</scope>
    <source>
        <strain evidence="3">CGMCC 1.16134</strain>
    </source>
</reference>
<evidence type="ECO:0008006" key="5">
    <source>
        <dbReference type="Google" id="ProtNLM"/>
    </source>
</evidence>
<reference evidence="3" key="2">
    <citation type="submission" date="2020-09" db="EMBL/GenBank/DDBJ databases">
        <authorList>
            <person name="Sun Q."/>
            <person name="Zhou Y."/>
        </authorList>
    </citation>
    <scope>NUCLEOTIDE SEQUENCE</scope>
    <source>
        <strain evidence="3">CGMCC 1.16134</strain>
    </source>
</reference>
<organism evidence="3 4">
    <name type="scientific">Paenibacillus albidus</name>
    <dbReference type="NCBI Taxonomy" id="2041023"/>
    <lineage>
        <taxon>Bacteria</taxon>
        <taxon>Bacillati</taxon>
        <taxon>Bacillota</taxon>
        <taxon>Bacilli</taxon>
        <taxon>Bacillales</taxon>
        <taxon>Paenibacillaceae</taxon>
        <taxon>Paenibacillus</taxon>
    </lineage>
</organism>
<sequence>MDKLYERLSEFGEREHSVLLRNLLNTAIRDATTGNREEKRVAEKVYQLLEAHMETVYNDRLQAEKLQTHVHIVFSLSDAGSLKVTLSKLGKRQECNVLAFNEHFSAGPITDLITMKGQQHRQLWLMDHDQDYYSESIVNREHQIECMMDRLRKIPESKTVVIWCGDNAHDQTGFRFALYLLRERKGPVHVVNVTQIHKNMGLHLEKGVIPYAQALIERENYIELVRNYGEGYPLDPDQRKLYESEWTELSSQDHIIRLWEGGKVIGCEEDILDAVIVNSVNELQKERMHDDFIKAGEVVTKVLEISQQYVGYSFIVYRIWRLVSDGVLTFQGIPGMLHKFSIRLSNSIKVESD</sequence>
<keyword evidence="4" id="KW-1185">Reference proteome</keyword>
<feature type="domain" description="DUF1835" evidence="1">
    <location>
        <begin position="70"/>
        <end position="193"/>
    </location>
</feature>
<evidence type="ECO:0000259" key="1">
    <source>
        <dbReference type="Pfam" id="PF08874"/>
    </source>
</evidence>
<dbReference type="EMBL" id="BMKR01000017">
    <property type="protein sequence ID" value="GGF90778.1"/>
    <property type="molecule type" value="Genomic_DNA"/>
</dbReference>
<proteinExistence type="predicted"/>
<accession>A0A917FM01</accession>
<feature type="domain" description="DUF3658" evidence="2">
    <location>
        <begin position="233"/>
        <end position="338"/>
    </location>
</feature>
<evidence type="ECO:0000313" key="3">
    <source>
        <dbReference type="EMBL" id="GGF90778.1"/>
    </source>
</evidence>
<protein>
    <recommendedName>
        <fullName evidence="5">DUF1835 domain-containing protein</fullName>
    </recommendedName>
</protein>
<dbReference type="InterPro" id="IPR014973">
    <property type="entry name" value="DUF1835"/>
</dbReference>
<dbReference type="AlphaFoldDB" id="A0A917FM01"/>
<name>A0A917FM01_9BACL</name>
<dbReference type="InterPro" id="IPR022123">
    <property type="entry name" value="DUF3658"/>
</dbReference>
<gene>
    <name evidence="3" type="ORF">GCM10010912_39850</name>
</gene>
<dbReference type="Proteomes" id="UP000637643">
    <property type="component" value="Unassembled WGS sequence"/>
</dbReference>
<dbReference type="Pfam" id="PF12395">
    <property type="entry name" value="DUF3658"/>
    <property type="match status" value="1"/>
</dbReference>
<evidence type="ECO:0000259" key="2">
    <source>
        <dbReference type="Pfam" id="PF12395"/>
    </source>
</evidence>